<feature type="binding site" evidence="9">
    <location>
        <position position="100"/>
    </location>
    <ligand>
        <name>L-citrulline</name>
        <dbReference type="ChEBI" id="CHEBI:57743"/>
    </ligand>
</feature>
<dbReference type="SUPFAM" id="SSF52402">
    <property type="entry name" value="Adenine nucleotide alpha hydrolases-like"/>
    <property type="match status" value="1"/>
</dbReference>
<dbReference type="GO" id="GO:0005524">
    <property type="term" value="F:ATP binding"/>
    <property type="evidence" value="ECO:0007669"/>
    <property type="project" value="UniProtKB-UniRule"/>
</dbReference>
<reference evidence="12 13" key="1">
    <citation type="submission" date="2018-09" db="EMBL/GenBank/DDBJ databases">
        <title>Phylogeny of the Shewanellaceae, and recommendation for two new genera, Pseudoshewanella and Parashewanella.</title>
        <authorList>
            <person name="Wang G."/>
        </authorList>
    </citation>
    <scope>NUCLEOTIDE SEQUENCE [LARGE SCALE GENOMIC DNA]</scope>
    <source>
        <strain evidence="12 13">KCTC 22492</strain>
    </source>
</reference>
<dbReference type="OrthoDB" id="9801641at2"/>
<evidence type="ECO:0000256" key="6">
    <source>
        <dbReference type="ARBA" id="ARBA00022605"/>
    </source>
</evidence>
<keyword evidence="8 9" id="KW-0067">ATP-binding</keyword>
<dbReference type="AlphaFoldDB" id="A0A3A6U717"/>
<accession>A0A3A6U717</accession>
<dbReference type="InterPro" id="IPR024074">
    <property type="entry name" value="AS_cat/multimer_dom_body"/>
</dbReference>
<keyword evidence="6 9" id="KW-0028">Amino-acid biosynthesis</keyword>
<feature type="binding site" evidence="9">
    <location>
        <position position="281"/>
    </location>
    <ligand>
        <name>L-citrulline</name>
        <dbReference type="ChEBI" id="CHEBI:57743"/>
    </ligand>
</feature>
<dbReference type="GO" id="GO:0000053">
    <property type="term" value="P:argininosuccinate metabolic process"/>
    <property type="evidence" value="ECO:0007669"/>
    <property type="project" value="TreeGrafter"/>
</dbReference>
<evidence type="ECO:0000256" key="1">
    <source>
        <dbReference type="ARBA" id="ARBA00004967"/>
    </source>
</evidence>
<dbReference type="InterPro" id="IPR018223">
    <property type="entry name" value="Arginosuc_synth_CS"/>
</dbReference>
<proteinExistence type="inferred from homology"/>
<dbReference type="PROSITE" id="PS00565">
    <property type="entry name" value="ARGININOSUCCIN_SYN_2"/>
    <property type="match status" value="1"/>
</dbReference>
<evidence type="ECO:0000256" key="3">
    <source>
        <dbReference type="ARBA" id="ARBA00012286"/>
    </source>
</evidence>
<feature type="domain" description="Arginosuccinate synthase C-terminal" evidence="11">
    <location>
        <begin position="183"/>
        <end position="400"/>
    </location>
</feature>
<dbReference type="Gene3D" id="1.20.5.470">
    <property type="entry name" value="Single helix bin"/>
    <property type="match status" value="1"/>
</dbReference>
<dbReference type="HAMAP" id="MF_00005">
    <property type="entry name" value="Arg_succ_synth_type1"/>
    <property type="match status" value="1"/>
</dbReference>
<dbReference type="InterPro" id="IPR048268">
    <property type="entry name" value="Arginosuc_syn_C"/>
</dbReference>
<keyword evidence="5 9" id="KW-0436">Ligase</keyword>
<feature type="binding site" evidence="9">
    <location>
        <position position="131"/>
    </location>
    <ligand>
        <name>L-citrulline</name>
        <dbReference type="ChEBI" id="CHEBI:57743"/>
    </ligand>
</feature>
<gene>
    <name evidence="9" type="primary">argG</name>
    <name evidence="12" type="ORF">D5R81_07815</name>
</gene>
<dbReference type="PANTHER" id="PTHR11587">
    <property type="entry name" value="ARGININOSUCCINATE SYNTHASE"/>
    <property type="match status" value="1"/>
</dbReference>
<dbReference type="InterPro" id="IPR014729">
    <property type="entry name" value="Rossmann-like_a/b/a_fold"/>
</dbReference>
<keyword evidence="7 9" id="KW-0547">Nucleotide-binding</keyword>
<evidence type="ECO:0000313" key="13">
    <source>
        <dbReference type="Proteomes" id="UP000273022"/>
    </source>
</evidence>
<feature type="binding site" evidence="9">
    <location>
        <begin position="15"/>
        <end position="23"/>
    </location>
    <ligand>
        <name>ATP</name>
        <dbReference type="ChEBI" id="CHEBI:30616"/>
    </ligand>
</feature>
<dbReference type="PROSITE" id="PS00564">
    <property type="entry name" value="ARGININOSUCCIN_SYN_1"/>
    <property type="match status" value="1"/>
</dbReference>
<dbReference type="InterPro" id="IPR048267">
    <property type="entry name" value="Arginosuc_syn_N"/>
</dbReference>
<dbReference type="InterPro" id="IPR001518">
    <property type="entry name" value="Arginosuc_synth"/>
</dbReference>
<evidence type="ECO:0000256" key="9">
    <source>
        <dbReference type="HAMAP-Rule" id="MF_00005"/>
    </source>
</evidence>
<feature type="binding site" evidence="9">
    <location>
        <position position="43"/>
    </location>
    <ligand>
        <name>ATP</name>
        <dbReference type="ChEBI" id="CHEBI:30616"/>
    </ligand>
</feature>
<comment type="similarity">
    <text evidence="9">Belongs to the argininosuccinate synthase family. Type 1 subfamily.</text>
</comment>
<evidence type="ECO:0000256" key="2">
    <source>
        <dbReference type="ARBA" id="ARBA00011881"/>
    </source>
</evidence>
<dbReference type="Gene3D" id="3.40.50.620">
    <property type="entry name" value="HUPs"/>
    <property type="match status" value="1"/>
</dbReference>
<dbReference type="Pfam" id="PF20979">
    <property type="entry name" value="Arginosuc_syn_C"/>
    <property type="match status" value="1"/>
</dbReference>
<keyword evidence="4 9" id="KW-0055">Arginine biosynthesis</keyword>
<dbReference type="CDD" id="cd01999">
    <property type="entry name" value="ASS"/>
    <property type="match status" value="1"/>
</dbReference>
<evidence type="ECO:0000256" key="4">
    <source>
        <dbReference type="ARBA" id="ARBA00022571"/>
    </source>
</evidence>
<comment type="pathway">
    <text evidence="1 9">Amino-acid biosynthesis; L-arginine biosynthesis; L-arginine from L-ornithine and carbamoyl phosphate: step 2/3.</text>
</comment>
<name>A0A3A6U717_9GAMM</name>
<dbReference type="Gene3D" id="3.90.1260.10">
    <property type="entry name" value="Argininosuccinate synthetase, chain A, domain 2"/>
    <property type="match status" value="1"/>
</dbReference>
<feature type="binding site" evidence="9">
    <location>
        <position position="135"/>
    </location>
    <ligand>
        <name>L-citrulline</name>
        <dbReference type="ChEBI" id="CHEBI:57743"/>
    </ligand>
</feature>
<feature type="binding site" evidence="9">
    <location>
        <position position="125"/>
    </location>
    <ligand>
        <name>ATP</name>
        <dbReference type="ChEBI" id="CHEBI:30616"/>
    </ligand>
</feature>
<evidence type="ECO:0000259" key="11">
    <source>
        <dbReference type="Pfam" id="PF20979"/>
    </source>
</evidence>
<feature type="binding site" evidence="9">
    <location>
        <position position="95"/>
    </location>
    <ligand>
        <name>L-citrulline</name>
        <dbReference type="ChEBI" id="CHEBI:57743"/>
    </ligand>
</feature>
<dbReference type="Proteomes" id="UP000273022">
    <property type="component" value="Unassembled WGS sequence"/>
</dbReference>
<dbReference type="Pfam" id="PF00764">
    <property type="entry name" value="Arginosuc_synth"/>
    <property type="match status" value="1"/>
</dbReference>
<keyword evidence="13" id="KW-1185">Reference proteome</keyword>
<comment type="catalytic activity">
    <reaction evidence="9">
        <text>L-citrulline + L-aspartate + ATP = 2-(N(omega)-L-arginino)succinate + AMP + diphosphate + H(+)</text>
        <dbReference type="Rhea" id="RHEA:10932"/>
        <dbReference type="ChEBI" id="CHEBI:15378"/>
        <dbReference type="ChEBI" id="CHEBI:29991"/>
        <dbReference type="ChEBI" id="CHEBI:30616"/>
        <dbReference type="ChEBI" id="CHEBI:33019"/>
        <dbReference type="ChEBI" id="CHEBI:57472"/>
        <dbReference type="ChEBI" id="CHEBI:57743"/>
        <dbReference type="ChEBI" id="CHEBI:456215"/>
        <dbReference type="EC" id="6.3.4.5"/>
    </reaction>
</comment>
<keyword evidence="9" id="KW-0963">Cytoplasm</keyword>
<dbReference type="NCBIfam" id="TIGR00032">
    <property type="entry name" value="argG"/>
    <property type="match status" value="1"/>
</dbReference>
<protein>
    <recommendedName>
        <fullName evidence="3 9">Argininosuccinate synthase</fullName>
        <ecNumber evidence="3 9">6.3.4.5</ecNumber>
    </recommendedName>
    <alternativeName>
        <fullName evidence="9">Citrulline--aspartate ligase</fullName>
    </alternativeName>
</protein>
<dbReference type="PANTHER" id="PTHR11587:SF2">
    <property type="entry name" value="ARGININOSUCCINATE SYNTHASE"/>
    <property type="match status" value="1"/>
</dbReference>
<evidence type="ECO:0000256" key="7">
    <source>
        <dbReference type="ARBA" id="ARBA00022741"/>
    </source>
</evidence>
<comment type="subcellular location">
    <subcellularLocation>
        <location evidence="9">Cytoplasm</location>
    </subcellularLocation>
</comment>
<dbReference type="GO" id="GO:0004055">
    <property type="term" value="F:argininosuccinate synthase activity"/>
    <property type="evidence" value="ECO:0007669"/>
    <property type="project" value="UniProtKB-UniRule"/>
</dbReference>
<evidence type="ECO:0000259" key="10">
    <source>
        <dbReference type="Pfam" id="PF00764"/>
    </source>
</evidence>
<dbReference type="FunFam" id="3.90.1260.10:FF:000007">
    <property type="entry name" value="Argininosuccinate synthase"/>
    <property type="match status" value="1"/>
</dbReference>
<dbReference type="SUPFAM" id="SSF69864">
    <property type="entry name" value="Argininosuccinate synthetase, C-terminal domain"/>
    <property type="match status" value="1"/>
</dbReference>
<sequence>MAFIKNKSVKKVVLAYSGGLDTSAIIPWLKENYDDCEVIAFCADVGQGEVELEGIKEKAMASGASECHVVDLKQEFIANYIFPSIKTGAVYEGQYLLGTSLARPIIAKAHVEVALKVGADAVCHGCTGKGNDQVRFESCFAALAPHLTIIAPWREWDMVSRQDLLKYLATRDIPCSASLTKIYSRDANLWHISHEGGELEDPWCEPSKAVWTMTTAPENAPNTSEKIQLSFIKGELIAVDNQQLPANKLLDYLNTKAGQHGVGRVDIVENRLVGMKSRGCYETPGGTVLMAAYKGLESLILDKESLKFRESVGLEFSHVLYDGRWFTPLSKALLAAAASFAEKITGEVVVKLYKGQATVIQRSSPNSLYSEEFATFGADDVYDQKHAEGFIRLFSLPSRIEALQKNQLGEQ</sequence>
<feature type="binding site" evidence="9">
    <location>
        <position position="127"/>
    </location>
    <ligand>
        <name>L-aspartate</name>
        <dbReference type="ChEBI" id="CHEBI:29991"/>
    </ligand>
</feature>
<dbReference type="GO" id="GO:0000050">
    <property type="term" value="P:urea cycle"/>
    <property type="evidence" value="ECO:0007669"/>
    <property type="project" value="TreeGrafter"/>
</dbReference>
<feature type="binding site" evidence="9">
    <location>
        <position position="184"/>
    </location>
    <ligand>
        <name>L-citrulline</name>
        <dbReference type="ChEBI" id="CHEBI:57743"/>
    </ligand>
</feature>
<feature type="binding site" evidence="9">
    <location>
        <position position="131"/>
    </location>
    <ligand>
        <name>L-aspartate</name>
        <dbReference type="ChEBI" id="CHEBI:29991"/>
    </ligand>
</feature>
<feature type="binding site" evidence="9">
    <location>
        <position position="132"/>
    </location>
    <ligand>
        <name>L-aspartate</name>
        <dbReference type="ChEBI" id="CHEBI:29991"/>
    </ligand>
</feature>
<evidence type="ECO:0000256" key="8">
    <source>
        <dbReference type="ARBA" id="ARBA00022840"/>
    </source>
</evidence>
<dbReference type="GO" id="GO:0005737">
    <property type="term" value="C:cytoplasm"/>
    <property type="evidence" value="ECO:0007669"/>
    <property type="project" value="UniProtKB-SubCell"/>
</dbReference>
<organism evidence="12 13">
    <name type="scientific">Parashewanella spongiae</name>
    <dbReference type="NCBI Taxonomy" id="342950"/>
    <lineage>
        <taxon>Bacteria</taxon>
        <taxon>Pseudomonadati</taxon>
        <taxon>Pseudomonadota</taxon>
        <taxon>Gammaproteobacteria</taxon>
        <taxon>Alteromonadales</taxon>
        <taxon>Shewanellaceae</taxon>
        <taxon>Parashewanella</taxon>
    </lineage>
</organism>
<dbReference type="InterPro" id="IPR023434">
    <property type="entry name" value="Arginosuc_synth_type_1_subfam"/>
</dbReference>
<dbReference type="UniPathway" id="UPA00068">
    <property type="reaction ID" value="UER00113"/>
</dbReference>
<dbReference type="FunFam" id="3.40.50.620:FF:000019">
    <property type="entry name" value="Argininosuccinate synthase"/>
    <property type="match status" value="1"/>
</dbReference>
<evidence type="ECO:0000313" key="12">
    <source>
        <dbReference type="EMBL" id="RJY17683.1"/>
    </source>
</evidence>
<feature type="domain" description="Arginosuccinate synthase-like N-terminal" evidence="10">
    <location>
        <begin position="11"/>
        <end position="174"/>
    </location>
</feature>
<dbReference type="NCBIfam" id="NF001770">
    <property type="entry name" value="PRK00509.1"/>
    <property type="match status" value="1"/>
</dbReference>
<dbReference type="EC" id="6.3.4.5" evidence="3 9"/>
<comment type="caution">
    <text evidence="12">The sequence shown here is derived from an EMBL/GenBank/DDBJ whole genome shotgun (WGS) entry which is preliminary data.</text>
</comment>
<comment type="subunit">
    <text evidence="2 9">Homotetramer.</text>
</comment>
<feature type="binding site" evidence="9">
    <location>
        <position position="193"/>
    </location>
    <ligand>
        <name>L-citrulline</name>
        <dbReference type="ChEBI" id="CHEBI:57743"/>
    </ligand>
</feature>
<dbReference type="RefSeq" id="WP_121853092.1">
    <property type="nucleotide sequence ID" value="NZ_CP037952.1"/>
</dbReference>
<dbReference type="EMBL" id="QYYH01000037">
    <property type="protein sequence ID" value="RJY17683.1"/>
    <property type="molecule type" value="Genomic_DNA"/>
</dbReference>
<evidence type="ECO:0000256" key="5">
    <source>
        <dbReference type="ARBA" id="ARBA00022598"/>
    </source>
</evidence>
<dbReference type="GO" id="GO:0006526">
    <property type="term" value="P:L-arginine biosynthetic process"/>
    <property type="evidence" value="ECO:0007669"/>
    <property type="project" value="UniProtKB-UniRule"/>
</dbReference>
<feature type="binding site" evidence="9">
    <location>
        <position position="269"/>
    </location>
    <ligand>
        <name>L-citrulline</name>
        <dbReference type="ChEBI" id="CHEBI:57743"/>
    </ligand>
</feature>